<dbReference type="Proteomes" id="UP000177082">
    <property type="component" value="Unassembled WGS sequence"/>
</dbReference>
<gene>
    <name evidence="2" type="ORF">A2961_03640</name>
</gene>
<evidence type="ECO:0000313" key="2">
    <source>
        <dbReference type="EMBL" id="OGM61373.1"/>
    </source>
</evidence>
<reference evidence="2 3" key="1">
    <citation type="journal article" date="2016" name="Nat. Commun.">
        <title>Thousands of microbial genomes shed light on interconnected biogeochemical processes in an aquifer system.</title>
        <authorList>
            <person name="Anantharaman K."/>
            <person name="Brown C.T."/>
            <person name="Hug L.A."/>
            <person name="Sharon I."/>
            <person name="Castelle C.J."/>
            <person name="Probst A.J."/>
            <person name="Thomas B.C."/>
            <person name="Singh A."/>
            <person name="Wilkins M.J."/>
            <person name="Karaoz U."/>
            <person name="Brodie E.L."/>
            <person name="Williams K.H."/>
            <person name="Hubbard S.S."/>
            <person name="Banfield J.F."/>
        </authorList>
    </citation>
    <scope>NUCLEOTIDE SEQUENCE [LARGE SCALE GENOMIC DNA]</scope>
</reference>
<dbReference type="AlphaFoldDB" id="A0A1F8BBI1"/>
<protein>
    <submittedName>
        <fullName evidence="2">Uncharacterized protein</fullName>
    </submittedName>
</protein>
<comment type="caution">
    <text evidence="2">The sequence shown here is derived from an EMBL/GenBank/DDBJ whole genome shotgun (WGS) entry which is preliminary data.</text>
</comment>
<evidence type="ECO:0000256" key="1">
    <source>
        <dbReference type="SAM" id="MobiDB-lite"/>
    </source>
</evidence>
<name>A0A1F8BBI1_9BACT</name>
<sequence>MAKYVTFEEAGRVVDIALNLQGGDKTAPLIDPVVQANAARDLGIISESVASAIREAANAGHVKGDPEASAMASGHPTVSSERRG</sequence>
<accession>A0A1F8BBI1</accession>
<dbReference type="EMBL" id="MGHF01000041">
    <property type="protein sequence ID" value="OGM61373.1"/>
    <property type="molecule type" value="Genomic_DNA"/>
</dbReference>
<evidence type="ECO:0000313" key="3">
    <source>
        <dbReference type="Proteomes" id="UP000177082"/>
    </source>
</evidence>
<organism evidence="2 3">
    <name type="scientific">Candidatus Woesebacteria bacterium RIFCSPLOWO2_01_FULL_39_21</name>
    <dbReference type="NCBI Taxonomy" id="1802519"/>
    <lineage>
        <taxon>Bacteria</taxon>
        <taxon>Candidatus Woeseibacteriota</taxon>
    </lineage>
</organism>
<proteinExistence type="predicted"/>
<feature type="region of interest" description="Disordered" evidence="1">
    <location>
        <begin position="60"/>
        <end position="84"/>
    </location>
</feature>